<accession>A0A1J9Q3X5</accession>
<comment type="caution">
    <text evidence="2">The sequence shown here is derived from an EMBL/GenBank/DDBJ whole genome shotgun (WGS) entry which is preliminary data.</text>
</comment>
<name>A0A1J9Q3X5_9EURO</name>
<sequence length="49" mass="4982">ESKNDDSGRKEAEGIPAAAAAAAAAEEAEEAEEAGLGSCKLQKRAARPR</sequence>
<reference evidence="2 3" key="1">
    <citation type="submission" date="2015-08" db="EMBL/GenBank/DDBJ databases">
        <title>Emmonsia species relationships and genome sequence.</title>
        <authorList>
            <person name="Cuomo C.A."/>
            <person name="Schwartz I.S."/>
            <person name="Kenyon C."/>
            <person name="De Hoog G.S."/>
            <person name="Govender N.P."/>
            <person name="Botha A."/>
            <person name="Moreno L."/>
            <person name="De Vries M."/>
            <person name="Munoz J.F."/>
            <person name="Stielow J.B."/>
        </authorList>
    </citation>
    <scope>NUCLEOTIDE SEQUENCE [LARGE SCALE GENOMIC DNA]</scope>
    <source>
        <strain evidence="2 3">EI222</strain>
    </source>
</reference>
<dbReference type="AlphaFoldDB" id="A0A1J9Q3X5"/>
<dbReference type="Proteomes" id="UP000242791">
    <property type="component" value="Unassembled WGS sequence"/>
</dbReference>
<feature type="non-terminal residue" evidence="2">
    <location>
        <position position="1"/>
    </location>
</feature>
<dbReference type="VEuPathDB" id="FungiDB:ACJ73_09738"/>
<proteinExistence type="predicted"/>
<keyword evidence="3" id="KW-1185">Reference proteome</keyword>
<dbReference type="EMBL" id="LGTZ01002934">
    <property type="protein sequence ID" value="OJD10636.1"/>
    <property type="molecule type" value="Genomic_DNA"/>
</dbReference>
<evidence type="ECO:0000313" key="3">
    <source>
        <dbReference type="Proteomes" id="UP000242791"/>
    </source>
</evidence>
<feature type="compositionally biased region" description="Basic and acidic residues" evidence="1">
    <location>
        <begin position="1"/>
        <end position="13"/>
    </location>
</feature>
<organism evidence="2 3">
    <name type="scientific">Blastomyces percursus</name>
    <dbReference type="NCBI Taxonomy" id="1658174"/>
    <lineage>
        <taxon>Eukaryota</taxon>
        <taxon>Fungi</taxon>
        <taxon>Dikarya</taxon>
        <taxon>Ascomycota</taxon>
        <taxon>Pezizomycotina</taxon>
        <taxon>Eurotiomycetes</taxon>
        <taxon>Eurotiomycetidae</taxon>
        <taxon>Onygenales</taxon>
        <taxon>Ajellomycetaceae</taxon>
        <taxon>Blastomyces</taxon>
    </lineage>
</organism>
<evidence type="ECO:0000313" key="2">
    <source>
        <dbReference type="EMBL" id="OJD10636.1"/>
    </source>
</evidence>
<protein>
    <submittedName>
        <fullName evidence="2">Uncharacterized protein</fullName>
    </submittedName>
</protein>
<feature type="region of interest" description="Disordered" evidence="1">
    <location>
        <begin position="1"/>
        <end position="49"/>
    </location>
</feature>
<gene>
    <name evidence="2" type="ORF">ACJ73_09738</name>
</gene>
<evidence type="ECO:0000256" key="1">
    <source>
        <dbReference type="SAM" id="MobiDB-lite"/>
    </source>
</evidence>